<keyword evidence="4" id="KW-1185">Reference proteome</keyword>
<dbReference type="Pfam" id="PF08239">
    <property type="entry name" value="SH3_3"/>
    <property type="match status" value="1"/>
</dbReference>
<dbReference type="Pfam" id="PF07691">
    <property type="entry name" value="PA14"/>
    <property type="match status" value="6"/>
</dbReference>
<feature type="domain" description="PA14" evidence="2">
    <location>
        <begin position="260"/>
        <end position="411"/>
    </location>
</feature>
<dbReference type="EMBL" id="RXNT01000001">
    <property type="protein sequence ID" value="RTR36418.1"/>
    <property type="molecule type" value="Genomic_DNA"/>
</dbReference>
<dbReference type="Pfam" id="PF01832">
    <property type="entry name" value="Glucosaminidase"/>
    <property type="match status" value="1"/>
</dbReference>
<dbReference type="Gene3D" id="3.90.182.10">
    <property type="entry name" value="Toxin - Anthrax Protective Antigen,domain 1"/>
    <property type="match status" value="3"/>
</dbReference>
<dbReference type="GO" id="GO:0004040">
    <property type="term" value="F:amidase activity"/>
    <property type="evidence" value="ECO:0007669"/>
    <property type="project" value="InterPro"/>
</dbReference>
<feature type="non-terminal residue" evidence="3">
    <location>
        <position position="1"/>
    </location>
</feature>
<dbReference type="SUPFAM" id="SSF56988">
    <property type="entry name" value="Anthrax protective antigen"/>
    <property type="match status" value="6"/>
</dbReference>
<evidence type="ECO:0000259" key="1">
    <source>
        <dbReference type="PROSITE" id="PS51781"/>
    </source>
</evidence>
<dbReference type="InterPro" id="IPR002901">
    <property type="entry name" value="MGlyc_endo_b_GlcNAc-like_dom"/>
</dbReference>
<dbReference type="Proteomes" id="UP000271374">
    <property type="component" value="Unassembled WGS sequence"/>
</dbReference>
<dbReference type="Gene3D" id="1.10.530.10">
    <property type="match status" value="1"/>
</dbReference>
<dbReference type="SMART" id="SM00047">
    <property type="entry name" value="LYZ2"/>
    <property type="match status" value="1"/>
</dbReference>
<proteinExistence type="predicted"/>
<sequence>DVEYFDATELGKIDFSIAPFQQEIENTWLGEYYPNTTLSGNPNIIGGNSSSTKLSKLNLDWGNGTPHSSIPSDQFSARFTKKETFEPGVYLFEADSDDGIRVWVDDKIVIDSWVGSNGWPKSGKIALDGGEHTIKVEYFEGIGGAHLKLTYRAFPVLAKADQDVHYNWGYGSPVGFPNDYFMGVFDQSRHFARGDYFVQTFADDAVKVEVDGKSVIDRWDGTGYGTRAQSLLLGQTEGQHTVKTHYYENVGAAIMFSDIVPFDSWLAYYYENRDVAGYPTAAKVISPVGAQKNLYEDFGADGPVPGYKKDNFSAKYTTAKRLPAGEYILRTKADDGVRVYVDGKLVLDRWTNSSLREDVTKIQIGDKSGVDADEKDIHWIDVEYFDATELGKIDFSIAPFQQEIENTWLGEYYPNTTLSGYPYVVGGNSSASKISNIDFNWGSGSPLSTIPNDRFSARFTRTVNLESGTYLFTVNSDDGVRIKVDNKIVLDAWQNGDFNNRMQEAVYLESGEHLFEVEYLENIGDAKLLLNYQKLTSSKVFYDYEKQISYNWGSKGPDGFASDNFEAIFDQSQALKAGDYHIQTMADDGVRVEVDGQLKIDRLSPSGGQADLALLMNSQSKEYNIKTQYFEATGNAFIYSHVLPFGDWVAYYYPNTNLGGSPVGTKVIRKTEDKLLSDINNLSSPISGTVPEDNYSAVYRTAQRITSGQYIIRARADDGIRVYIDGALALDRWSSGSFDEDAVTFTVQDRNVSDPKEKDVHWIEVHYYEGTGNGNVELDIKPLNSIFNTDQWVGELFPTTDLTGNQVILGGVGSEEPIRDLKFNWGLGKPHNLIPADRFSARFTKKAHFNGGTYQIRTLSDDGIRVKVDGEVKIDSWIDSGTDYVDSTLYLGSGVHEIVVEYYDNVEAAVLDVEIVNMTEQSYKFVSAANLPAYRSFEELTDYRKHLVIYNPSYTRLFELEYGDSVKILEERQYAARILTGDGKEAWIQKDYLESDLLEDLWLVKDGRTLRSSSTTSSSNIGWVPTGAKVRILDYEYTPGVTHTEWYQVQTESGQRGWIWGAIATSGNSGFNLIKYEFHKIGAVTNDITLFTPLTTKSNVTAEQINRFIDYKTQGRKSVMKGMGETYIKAQEASGLNAIYLLAHSGHETAWGTSIIASSKYNFYGIGAIDSAPVEGALDYSTPEGGIILGAKWISDNYVIRSWDTDQSYPYYQPTLDNMKFDKGWHQYATDEAWGPKIVRYVQEFNEFIK</sequence>
<gene>
    <name evidence="3" type="ORF">EKG37_02355</name>
</gene>
<evidence type="ECO:0008006" key="5">
    <source>
        <dbReference type="Google" id="ProtNLM"/>
    </source>
</evidence>
<dbReference type="InterPro" id="IPR037524">
    <property type="entry name" value="PA14/GLEYA"/>
</dbReference>
<reference evidence="3 4" key="1">
    <citation type="submission" date="2018-12" db="EMBL/GenBank/DDBJ databases">
        <title>Bacillus yapensis draft genome sequence.</title>
        <authorList>
            <person name="Yu L."/>
            <person name="Xu X."/>
            <person name="Tang X."/>
        </authorList>
    </citation>
    <scope>NUCLEOTIDE SEQUENCE [LARGE SCALE GENOMIC DNA]</scope>
    <source>
        <strain evidence="3 4">XXST-01</strain>
    </source>
</reference>
<dbReference type="RefSeq" id="WP_143252518.1">
    <property type="nucleotide sequence ID" value="NZ_RXNT01000001.1"/>
</dbReference>
<feature type="domain" description="PA14" evidence="2">
    <location>
        <begin position="403"/>
        <end position="546"/>
    </location>
</feature>
<dbReference type="Gene3D" id="2.30.30.40">
    <property type="entry name" value="SH3 Domains"/>
    <property type="match status" value="1"/>
</dbReference>
<feature type="domain" description="SH3b" evidence="1">
    <location>
        <begin position="999"/>
        <end position="1068"/>
    </location>
</feature>
<evidence type="ECO:0000313" key="4">
    <source>
        <dbReference type="Proteomes" id="UP000271374"/>
    </source>
</evidence>
<dbReference type="PROSITE" id="PS51781">
    <property type="entry name" value="SH3B"/>
    <property type="match status" value="1"/>
</dbReference>
<feature type="domain" description="PA14" evidence="2">
    <location>
        <begin position="23"/>
        <end position="165"/>
    </location>
</feature>
<dbReference type="InterPro" id="IPR003646">
    <property type="entry name" value="SH3-like_bac-type"/>
</dbReference>
<dbReference type="SMART" id="SM00758">
    <property type="entry name" value="PA14"/>
    <property type="match status" value="5"/>
</dbReference>
<organism evidence="3 4">
    <name type="scientific">Bacillus yapensis</name>
    <dbReference type="NCBI Taxonomy" id="2492960"/>
    <lineage>
        <taxon>Bacteria</taxon>
        <taxon>Bacillati</taxon>
        <taxon>Bacillota</taxon>
        <taxon>Bacilli</taxon>
        <taxon>Bacillales</taxon>
        <taxon>Bacillaceae</taxon>
        <taxon>Bacillus</taxon>
    </lineage>
</organism>
<comment type="caution">
    <text evidence="3">The sequence shown here is derived from an EMBL/GenBank/DDBJ whole genome shotgun (WGS) entry which is preliminary data.</text>
</comment>
<dbReference type="InterPro" id="IPR011658">
    <property type="entry name" value="PA14_dom"/>
</dbReference>
<name>A0A3S0K642_9BACI</name>
<accession>A0A3S0K642</accession>
<evidence type="ECO:0000313" key="3">
    <source>
        <dbReference type="EMBL" id="RTR36418.1"/>
    </source>
</evidence>
<evidence type="ECO:0000259" key="2">
    <source>
        <dbReference type="PROSITE" id="PS51820"/>
    </source>
</evidence>
<dbReference type="PROSITE" id="PS51820">
    <property type="entry name" value="PA14"/>
    <property type="match status" value="4"/>
</dbReference>
<feature type="domain" description="PA14" evidence="2">
    <location>
        <begin position="643"/>
        <end position="794"/>
    </location>
</feature>
<protein>
    <recommendedName>
        <fullName evidence="5">Beta-N-acetylglucosaminidase</fullName>
    </recommendedName>
</protein>
<dbReference type="AlphaFoldDB" id="A0A3S0K642"/>